<evidence type="ECO:0000313" key="1">
    <source>
        <dbReference type="EMBL" id="EBQ9793564.1"/>
    </source>
</evidence>
<protein>
    <submittedName>
        <fullName evidence="1">Uncharacterized protein</fullName>
    </submittedName>
</protein>
<sequence>MSYDWFNNVYEDDYDSEYNQFTDQDDEDINQRTDNFINEKMKIFISTLKTDSVIDRTCFKLFSEIINESINENINTVRVFDSFISYIEADASKVINVIFQKIMNKTAYLDCFGKVVSYQILIEQIEFVCSVNSFKFSHNVVENIASYIWFKNNAPVEYKADELLNVIKKSVLHYCLRPYLEYIKHAYSSFIAKRQTMEIKKEYMTAPETKKGRTSKVRAEFYDRVIHITAKTLEARPNISTYSLADKLSKYFGVRPSRETLANWIKAYRSENKIEAVEPYDKEKFTLLGIDI</sequence>
<gene>
    <name evidence="1" type="ORF">DM035_05085</name>
</gene>
<organism evidence="1">
    <name type="scientific">Salmonella enterica subsp. enterica serovar Kottbus</name>
    <dbReference type="NCBI Taxonomy" id="224727"/>
    <lineage>
        <taxon>Bacteria</taxon>
        <taxon>Pseudomonadati</taxon>
        <taxon>Pseudomonadota</taxon>
        <taxon>Gammaproteobacteria</taxon>
        <taxon>Enterobacterales</taxon>
        <taxon>Enterobacteriaceae</taxon>
        <taxon>Salmonella</taxon>
    </lineage>
</organism>
<accession>A0A5U6M286</accession>
<dbReference type="EMBL" id="AAGQTM010000003">
    <property type="protein sequence ID" value="EBQ9793564.1"/>
    <property type="molecule type" value="Genomic_DNA"/>
</dbReference>
<comment type="caution">
    <text evidence="1">The sequence shown here is derived from an EMBL/GenBank/DDBJ whole genome shotgun (WGS) entry which is preliminary data.</text>
</comment>
<reference evidence="1" key="1">
    <citation type="submission" date="2018-06" db="EMBL/GenBank/DDBJ databases">
        <authorList>
            <person name="Ashton P.M."/>
            <person name="Dallman T."/>
            <person name="Nair S."/>
            <person name="De Pinna E."/>
            <person name="Peters T."/>
            <person name="Grant K."/>
        </authorList>
    </citation>
    <scope>NUCLEOTIDE SEQUENCE</scope>
    <source>
        <strain evidence="1">430336</strain>
    </source>
</reference>
<dbReference type="AlphaFoldDB" id="A0A5U6M286"/>
<name>A0A5U6M286_SALET</name>
<proteinExistence type="predicted"/>